<accession>A0A8D8ZEJ7</accession>
<organism evidence="1">
    <name type="scientific">Cacopsylla melanoneura</name>
    <dbReference type="NCBI Taxonomy" id="428564"/>
    <lineage>
        <taxon>Eukaryota</taxon>
        <taxon>Metazoa</taxon>
        <taxon>Ecdysozoa</taxon>
        <taxon>Arthropoda</taxon>
        <taxon>Hexapoda</taxon>
        <taxon>Insecta</taxon>
        <taxon>Pterygota</taxon>
        <taxon>Neoptera</taxon>
        <taxon>Paraneoptera</taxon>
        <taxon>Hemiptera</taxon>
        <taxon>Sternorrhyncha</taxon>
        <taxon>Psylloidea</taxon>
        <taxon>Psyllidae</taxon>
        <taxon>Psyllinae</taxon>
        <taxon>Cacopsylla</taxon>
    </lineage>
</organism>
<evidence type="ECO:0000313" key="1">
    <source>
        <dbReference type="EMBL" id="CAG6744652.1"/>
    </source>
</evidence>
<protein>
    <submittedName>
        <fullName evidence="1">Dynein heavy chain 7, axonemal</fullName>
    </submittedName>
</protein>
<reference evidence="1" key="1">
    <citation type="submission" date="2021-05" db="EMBL/GenBank/DDBJ databases">
        <authorList>
            <person name="Alioto T."/>
            <person name="Alioto T."/>
            <person name="Gomez Garrido J."/>
        </authorList>
    </citation>
    <scope>NUCLEOTIDE SEQUENCE</scope>
</reference>
<dbReference type="EMBL" id="HBUF01472221">
    <property type="protein sequence ID" value="CAG6744652.1"/>
    <property type="molecule type" value="Transcribed_RNA"/>
</dbReference>
<dbReference type="AlphaFoldDB" id="A0A8D8ZEJ7"/>
<sequence length="113" mass="13111">MLKKYSNQIKQRQDFRMNIIDFVMGGREAEAEEDAGASGDDLTSREKALLKYYYYIRFGMDTEYISPIDEQWIDNILAKIPAKLKQRSVEVGQLLSQVKVKSMTVNNIVHYLV</sequence>
<proteinExistence type="predicted"/>
<name>A0A8D8ZEJ7_9HEMI</name>